<reference evidence="1 2" key="1">
    <citation type="journal article" date="2014" name="Genome Announc.">
        <title>Draft genome sequences of the altered schaedler flora, a defined bacterial community from gnotobiotic mice.</title>
        <authorList>
            <person name="Wannemuehler M.J."/>
            <person name="Overstreet A.M."/>
            <person name="Ward D.V."/>
            <person name="Phillips G.J."/>
        </authorList>
    </citation>
    <scope>NUCLEOTIDE SEQUENCE [LARGE SCALE GENOMIC DNA]</scope>
    <source>
        <strain evidence="1 2">ASF492</strain>
    </source>
</reference>
<name>N2AF28_9FIRM</name>
<organism evidence="1 2">
    <name type="scientific">Eubacterium plexicaudatum ASF492</name>
    <dbReference type="NCBI Taxonomy" id="1235802"/>
    <lineage>
        <taxon>Bacteria</taxon>
        <taxon>Bacillati</taxon>
        <taxon>Bacillota</taxon>
        <taxon>Clostridia</taxon>
        <taxon>Eubacteriales</taxon>
        <taxon>Eubacteriaceae</taxon>
        <taxon>Eubacterium</taxon>
    </lineage>
</organism>
<dbReference type="HOGENOM" id="CLU_3079979_0_0_9"/>
<evidence type="ECO:0000313" key="2">
    <source>
        <dbReference type="Proteomes" id="UP000012589"/>
    </source>
</evidence>
<comment type="caution">
    <text evidence="1">The sequence shown here is derived from an EMBL/GenBank/DDBJ whole genome shotgun (WGS) entry which is preliminary data.</text>
</comment>
<dbReference type="AlphaFoldDB" id="N2AF28"/>
<gene>
    <name evidence="1" type="ORF">C823_03749</name>
</gene>
<dbReference type="EMBL" id="AQFT01000114">
    <property type="protein sequence ID" value="EMZ22979.1"/>
    <property type="molecule type" value="Genomic_DNA"/>
</dbReference>
<dbReference type="STRING" id="1235802.C823_03749"/>
<protein>
    <submittedName>
        <fullName evidence="1">Uncharacterized protein</fullName>
    </submittedName>
</protein>
<proteinExistence type="predicted"/>
<dbReference type="Proteomes" id="UP000012589">
    <property type="component" value="Unassembled WGS sequence"/>
</dbReference>
<accession>N2AF28</accession>
<keyword evidence="2" id="KW-1185">Reference proteome</keyword>
<dbReference type="PATRIC" id="fig|1235802.3.peg.3954"/>
<evidence type="ECO:0000313" key="1">
    <source>
        <dbReference type="EMBL" id="EMZ22979.1"/>
    </source>
</evidence>
<sequence>MVEQKNIQEMTRREYCSYVQRYYSNDPKWVRTRLISKWDQDHEKKKSEEAVR</sequence>